<evidence type="ECO:0000256" key="4">
    <source>
        <dbReference type="ARBA" id="ARBA00023015"/>
    </source>
</evidence>
<protein>
    <submittedName>
        <fullName evidence="9">Expressed protein</fullName>
    </submittedName>
</protein>
<dbReference type="Gene3D" id="6.10.160.20">
    <property type="match status" value="1"/>
</dbReference>
<organism evidence="10">
    <name type="scientific">Chlorella variabilis</name>
    <name type="common">Green alga</name>
    <dbReference type="NCBI Taxonomy" id="554065"/>
    <lineage>
        <taxon>Eukaryota</taxon>
        <taxon>Viridiplantae</taxon>
        <taxon>Chlorophyta</taxon>
        <taxon>core chlorophytes</taxon>
        <taxon>Trebouxiophyceae</taxon>
        <taxon>Chlorellales</taxon>
        <taxon>Chlorellaceae</taxon>
        <taxon>Chlorella clade</taxon>
        <taxon>Chlorella</taxon>
    </lineage>
</organism>
<dbReference type="AlphaFoldDB" id="E1ZML6"/>
<evidence type="ECO:0000256" key="3">
    <source>
        <dbReference type="ARBA" id="ARBA00022491"/>
    </source>
</evidence>
<evidence type="ECO:0000259" key="8">
    <source>
        <dbReference type="Pfam" id="PF13867"/>
    </source>
</evidence>
<feature type="domain" description="Histone deacetylase complex subunit SAP30 Sin3 binding" evidence="8">
    <location>
        <begin position="59"/>
        <end position="106"/>
    </location>
</feature>
<keyword evidence="3" id="KW-0678">Repressor</keyword>
<dbReference type="InParanoid" id="E1ZML6"/>
<keyword evidence="6" id="KW-0539">Nucleus</keyword>
<evidence type="ECO:0000256" key="7">
    <source>
        <dbReference type="SAM" id="MobiDB-lite"/>
    </source>
</evidence>
<dbReference type="GO" id="GO:0005634">
    <property type="term" value="C:nucleus"/>
    <property type="evidence" value="ECO:0007669"/>
    <property type="project" value="UniProtKB-SubCell"/>
</dbReference>
<keyword evidence="5" id="KW-0804">Transcription</keyword>
<evidence type="ECO:0000256" key="1">
    <source>
        <dbReference type="ARBA" id="ARBA00004123"/>
    </source>
</evidence>
<gene>
    <name evidence="9" type="ORF">CHLNCDRAFT_137515</name>
</gene>
<dbReference type="Pfam" id="PF13867">
    <property type="entry name" value="SAP30_Sin3_bdg"/>
    <property type="match status" value="1"/>
</dbReference>
<reference evidence="9 10" key="1">
    <citation type="journal article" date="2010" name="Plant Cell">
        <title>The Chlorella variabilis NC64A genome reveals adaptation to photosymbiosis, coevolution with viruses, and cryptic sex.</title>
        <authorList>
            <person name="Blanc G."/>
            <person name="Duncan G."/>
            <person name="Agarkova I."/>
            <person name="Borodovsky M."/>
            <person name="Gurnon J."/>
            <person name="Kuo A."/>
            <person name="Lindquist E."/>
            <person name="Lucas S."/>
            <person name="Pangilinan J."/>
            <person name="Polle J."/>
            <person name="Salamov A."/>
            <person name="Terry A."/>
            <person name="Yamada T."/>
            <person name="Dunigan D.D."/>
            <person name="Grigoriev I.V."/>
            <person name="Claverie J.M."/>
            <person name="Van Etten J.L."/>
        </authorList>
    </citation>
    <scope>NUCLEOTIDE SEQUENCE [LARGE SCALE GENOMIC DNA]</scope>
    <source>
        <strain evidence="9 10">NC64A</strain>
    </source>
</reference>
<keyword evidence="4" id="KW-0805">Transcription regulation</keyword>
<dbReference type="PANTHER" id="PTHR13286">
    <property type="entry name" value="SAP30"/>
    <property type="match status" value="1"/>
</dbReference>
<accession>E1ZML6</accession>
<evidence type="ECO:0000256" key="6">
    <source>
        <dbReference type="ARBA" id="ARBA00023242"/>
    </source>
</evidence>
<feature type="region of interest" description="Disordered" evidence="7">
    <location>
        <begin position="1"/>
        <end position="25"/>
    </location>
</feature>
<evidence type="ECO:0000256" key="5">
    <source>
        <dbReference type="ARBA" id="ARBA00023163"/>
    </source>
</evidence>
<dbReference type="Proteomes" id="UP000008141">
    <property type="component" value="Unassembled WGS sequence"/>
</dbReference>
<proteinExistence type="inferred from homology"/>
<evidence type="ECO:0000256" key="2">
    <source>
        <dbReference type="ARBA" id="ARBA00006283"/>
    </source>
</evidence>
<comment type="subcellular location">
    <subcellularLocation>
        <location evidence="1">Nucleus</location>
    </subcellularLocation>
</comment>
<dbReference type="KEGG" id="cvr:CHLNCDRAFT_137515"/>
<dbReference type="RefSeq" id="XP_005845239.1">
    <property type="nucleotide sequence ID" value="XM_005845177.1"/>
</dbReference>
<dbReference type="GeneID" id="17352481"/>
<dbReference type="InterPro" id="IPR038291">
    <property type="entry name" value="SAP30_C_sf"/>
</dbReference>
<dbReference type="InterPro" id="IPR024145">
    <property type="entry name" value="His_deAcase_SAP30/SAP30L"/>
</dbReference>
<evidence type="ECO:0000313" key="9">
    <source>
        <dbReference type="EMBL" id="EFN53137.1"/>
    </source>
</evidence>
<dbReference type="OrthoDB" id="510958at2759"/>
<dbReference type="EMBL" id="GL433853">
    <property type="protein sequence ID" value="EFN53137.1"/>
    <property type="molecule type" value="Genomic_DNA"/>
</dbReference>
<sequence>MAARQAPSRRPQRATAGGFGGPSKYTTEFLNGNGLGYELSDDQYAQNQLPAARVDLAKLKVQTLRKYTKQYEVQGVHPTSSKEDITRAVTEHWNSVQITEEAVLQNLLKVRGRH</sequence>
<dbReference type="InterPro" id="IPR025718">
    <property type="entry name" value="SAP30_Sin3-bd"/>
</dbReference>
<keyword evidence="10" id="KW-1185">Reference proteome</keyword>
<name>E1ZML6_CHLVA</name>
<comment type="similarity">
    <text evidence="2">Belongs to the SAP30 family.</text>
</comment>
<evidence type="ECO:0000313" key="10">
    <source>
        <dbReference type="Proteomes" id="UP000008141"/>
    </source>
</evidence>